<evidence type="ECO:0000313" key="2">
    <source>
        <dbReference type="Proteomes" id="UP000578000"/>
    </source>
</evidence>
<dbReference type="Proteomes" id="UP000578000">
    <property type="component" value="Unassembled WGS sequence"/>
</dbReference>
<sequence length="61" mass="6772">MATHSESGKGEYLPPLTQNKSSFLLLFLSLAKTDIADERLDFHPSTLQGHRDTTLLTDVGR</sequence>
<comment type="caution">
    <text evidence="1">The sequence shown here is derived from an EMBL/GenBank/DDBJ whole genome shotgun (WGS) entry which is preliminary data.</text>
</comment>
<protein>
    <submittedName>
        <fullName evidence="1">Uncharacterized protein</fullName>
    </submittedName>
</protein>
<dbReference type="EMBL" id="JACHIE010000016">
    <property type="protein sequence ID" value="MBB6458251.1"/>
    <property type="molecule type" value="Genomic_DNA"/>
</dbReference>
<reference evidence="1 2" key="1">
    <citation type="submission" date="2020-08" db="EMBL/GenBank/DDBJ databases">
        <title>Genomic Encyclopedia of Type Strains, Phase IV (KMG-IV): sequencing the most valuable type-strain genomes for metagenomic binning, comparative biology and taxonomic classification.</title>
        <authorList>
            <person name="Goeker M."/>
        </authorList>
    </citation>
    <scope>NUCLEOTIDE SEQUENCE [LARGE SCALE GENOMIC DNA]</scope>
    <source>
        <strain evidence="1 2">DSM 4491</strain>
    </source>
</reference>
<evidence type="ECO:0000313" key="1">
    <source>
        <dbReference type="EMBL" id="MBB6458251.1"/>
    </source>
</evidence>
<keyword evidence="2" id="KW-1185">Reference proteome</keyword>
<gene>
    <name evidence="1" type="ORF">HNR55_002858</name>
</gene>
<name>A0A841QI48_9PROT</name>
<dbReference type="AlphaFoldDB" id="A0A841QI48"/>
<accession>A0A841QI48</accession>
<proteinExistence type="predicted"/>
<organism evidence="1 2">
    <name type="scientific">Acetobacter lovaniensis</name>
    <dbReference type="NCBI Taxonomy" id="104100"/>
    <lineage>
        <taxon>Bacteria</taxon>
        <taxon>Pseudomonadati</taxon>
        <taxon>Pseudomonadota</taxon>
        <taxon>Alphaproteobacteria</taxon>
        <taxon>Acetobacterales</taxon>
        <taxon>Acetobacteraceae</taxon>
        <taxon>Acetobacter</taxon>
    </lineage>
</organism>